<comment type="caution">
    <text evidence="6">The sequence shown here is derived from an EMBL/GenBank/DDBJ whole genome shotgun (WGS) entry which is preliminary data.</text>
</comment>
<dbReference type="OrthoDB" id="9805121at2"/>
<name>A0A5R8WKY4_9BACT</name>
<evidence type="ECO:0000313" key="6">
    <source>
        <dbReference type="EMBL" id="TLM89822.1"/>
    </source>
</evidence>
<dbReference type="EMBL" id="VAJM01000011">
    <property type="protein sequence ID" value="TLM89822.1"/>
    <property type="molecule type" value="Genomic_DNA"/>
</dbReference>
<dbReference type="AlphaFoldDB" id="A0A5R8WKY4"/>
<feature type="region of interest" description="Disordered" evidence="4">
    <location>
        <begin position="503"/>
        <end position="522"/>
    </location>
</feature>
<dbReference type="SMART" id="SM00327">
    <property type="entry name" value="VWA"/>
    <property type="match status" value="1"/>
</dbReference>
<dbReference type="GO" id="GO:0005737">
    <property type="term" value="C:cytoplasm"/>
    <property type="evidence" value="ECO:0007669"/>
    <property type="project" value="TreeGrafter"/>
</dbReference>
<dbReference type="PROSITE" id="PS50234">
    <property type="entry name" value="VWFA"/>
    <property type="match status" value="1"/>
</dbReference>
<dbReference type="PANTHER" id="PTHR47763">
    <property type="entry name" value="ALPHA-PROTEIN KINASE VWKA"/>
    <property type="match status" value="1"/>
</dbReference>
<dbReference type="RefSeq" id="WP_138080231.1">
    <property type="nucleotide sequence ID" value="NZ_VAJM01000011.1"/>
</dbReference>
<dbReference type="Pfam" id="PF13715">
    <property type="entry name" value="CarbopepD_reg_2"/>
    <property type="match status" value="1"/>
</dbReference>
<dbReference type="CDD" id="cd00198">
    <property type="entry name" value="vWFA"/>
    <property type="match status" value="1"/>
</dbReference>
<dbReference type="Pfam" id="PF18962">
    <property type="entry name" value="Por_Secre_tail"/>
    <property type="match status" value="1"/>
</dbReference>
<keyword evidence="3" id="KW-0732">Signal</keyword>
<proteinExistence type="predicted"/>
<sequence>MKTHLLIILLLLPWLVRAQSFTVRGVVRASTDRALLAGASIVEKGTANGAAADAQGRFTLVTTRPTPRLVVSSIGYVTKEAAITRNTDSLVVFLQEDTRALSEVVVTGYAAAPKRSVTGAASVLAGKTSGVMIRGLSSVAAAPRADKKAARNETRVGAGILTAGEINDFSKWKLWPDVAQKDLSEWRQRWQISPLQRYTAQLVTEDGFPVVGATVLLKDSRDSLIWQAVSDNTGKCELWNALFAGAEAPKVAALQAVVDGKIYSVGHPTLFPEGINIVRVKAPCRAPSMVDIAFVVDATGSMGDEIQYLQAELGAVVATVKDSLASSTVNLGSVFYRDAGDEYVTRTSPISATIQQTLDFIRRQQAGGGGDFPEAVDEALAVAVDELAWSPQAKARLLFLILDAPPHENPQVLASLQQSIRKAAAKGIRIIPITASGIDKSTEYLMRSMALATNGTYVFLTDDSGVGDVHIKPTTDKFDVELLNSLLFRLIVQYAYSPDCQPPKAKALSNQHHPAPDTAKVTASAPRRGKGYAWKCYPNPTPDILHVELEGGITELFVTDVTGKIVLREAPAHNKATIQLGSFPTGIYFLTFYTGKKWEKAKFLVSR</sequence>
<comment type="subcellular location">
    <subcellularLocation>
        <location evidence="1">Secreted</location>
    </subcellularLocation>
</comment>
<accession>A0A5R8WKY4</accession>
<evidence type="ECO:0000259" key="5">
    <source>
        <dbReference type="PROSITE" id="PS50234"/>
    </source>
</evidence>
<keyword evidence="7" id="KW-1185">Reference proteome</keyword>
<evidence type="ECO:0000313" key="7">
    <source>
        <dbReference type="Proteomes" id="UP000305517"/>
    </source>
</evidence>
<dbReference type="InterPro" id="IPR056861">
    <property type="entry name" value="HMCN1-like_VWA"/>
</dbReference>
<dbReference type="Proteomes" id="UP000305517">
    <property type="component" value="Unassembled WGS sequence"/>
</dbReference>
<dbReference type="InterPro" id="IPR036465">
    <property type="entry name" value="vWFA_dom_sf"/>
</dbReference>
<dbReference type="PANTHER" id="PTHR47763:SF1">
    <property type="entry name" value="DUF659 DOMAIN-CONTAINING PROTEIN"/>
    <property type="match status" value="1"/>
</dbReference>
<dbReference type="InterPro" id="IPR052969">
    <property type="entry name" value="Thr-specific_kinase-like"/>
</dbReference>
<protein>
    <submittedName>
        <fullName evidence="6">T9SS type A sorting domain-containing protein</fullName>
    </submittedName>
</protein>
<dbReference type="SUPFAM" id="SSF49464">
    <property type="entry name" value="Carboxypeptidase regulatory domain-like"/>
    <property type="match status" value="1"/>
</dbReference>
<dbReference type="SUPFAM" id="SSF53300">
    <property type="entry name" value="vWA-like"/>
    <property type="match status" value="1"/>
</dbReference>
<organism evidence="6 7">
    <name type="scientific">Hymenobacter jeollabukensis</name>
    <dbReference type="NCBI Taxonomy" id="2025313"/>
    <lineage>
        <taxon>Bacteria</taxon>
        <taxon>Pseudomonadati</taxon>
        <taxon>Bacteroidota</taxon>
        <taxon>Cytophagia</taxon>
        <taxon>Cytophagales</taxon>
        <taxon>Hymenobacteraceae</taxon>
        <taxon>Hymenobacter</taxon>
    </lineage>
</organism>
<evidence type="ECO:0000256" key="2">
    <source>
        <dbReference type="ARBA" id="ARBA00022525"/>
    </source>
</evidence>
<dbReference type="InterPro" id="IPR008969">
    <property type="entry name" value="CarboxyPept-like_regulatory"/>
</dbReference>
<gene>
    <name evidence="6" type="ORF">FDY95_19645</name>
</gene>
<keyword evidence="2" id="KW-0964">Secreted</keyword>
<evidence type="ECO:0000256" key="1">
    <source>
        <dbReference type="ARBA" id="ARBA00004613"/>
    </source>
</evidence>
<dbReference type="InterPro" id="IPR002035">
    <property type="entry name" value="VWF_A"/>
</dbReference>
<dbReference type="Pfam" id="PF25106">
    <property type="entry name" value="VWA_4"/>
    <property type="match status" value="1"/>
</dbReference>
<evidence type="ECO:0000256" key="4">
    <source>
        <dbReference type="SAM" id="MobiDB-lite"/>
    </source>
</evidence>
<dbReference type="GO" id="GO:0004674">
    <property type="term" value="F:protein serine/threonine kinase activity"/>
    <property type="evidence" value="ECO:0007669"/>
    <property type="project" value="TreeGrafter"/>
</dbReference>
<dbReference type="NCBIfam" id="TIGR04183">
    <property type="entry name" value="Por_Secre_tail"/>
    <property type="match status" value="1"/>
</dbReference>
<evidence type="ECO:0000256" key="3">
    <source>
        <dbReference type="ARBA" id="ARBA00022729"/>
    </source>
</evidence>
<dbReference type="InterPro" id="IPR026444">
    <property type="entry name" value="Secre_tail"/>
</dbReference>
<feature type="domain" description="VWFA" evidence="5">
    <location>
        <begin position="291"/>
        <end position="478"/>
    </location>
</feature>
<reference evidence="6 7" key="1">
    <citation type="submission" date="2019-05" db="EMBL/GenBank/DDBJ databases">
        <title>Hymenobacter edaphi sp. nov., isolated from abandoned arsenic-contaminated farmland soil.</title>
        <authorList>
            <person name="Nie L."/>
        </authorList>
    </citation>
    <scope>NUCLEOTIDE SEQUENCE [LARGE SCALE GENOMIC DNA]</scope>
    <source>
        <strain evidence="6 7">1-3-3-8</strain>
    </source>
</reference>
<dbReference type="Gene3D" id="3.40.50.410">
    <property type="entry name" value="von Willebrand factor, type A domain"/>
    <property type="match status" value="1"/>
</dbReference>